<name>D2QYE1_PIRSD</name>
<dbReference type="Proteomes" id="UP000001887">
    <property type="component" value="Chromosome"/>
</dbReference>
<dbReference type="AlphaFoldDB" id="D2QYE1"/>
<organism evidence="2 3">
    <name type="scientific">Pirellula staleyi (strain ATCC 27377 / DSM 6068 / ICPB 4128)</name>
    <name type="common">Pirella staleyi</name>
    <dbReference type="NCBI Taxonomy" id="530564"/>
    <lineage>
        <taxon>Bacteria</taxon>
        <taxon>Pseudomonadati</taxon>
        <taxon>Planctomycetota</taxon>
        <taxon>Planctomycetia</taxon>
        <taxon>Pirellulales</taxon>
        <taxon>Pirellulaceae</taxon>
        <taxon>Pirellula</taxon>
    </lineage>
</organism>
<reference evidence="2 3" key="1">
    <citation type="journal article" date="2009" name="Stand. Genomic Sci.">
        <title>Complete genome sequence of Pirellula staleyi type strain (ATCC 27377).</title>
        <authorList>
            <person name="Clum A."/>
            <person name="Tindall B.J."/>
            <person name="Sikorski J."/>
            <person name="Ivanova N."/>
            <person name="Mavrommatis K."/>
            <person name="Lucas S."/>
            <person name="Glavina del Rio T."/>
            <person name="Nolan M."/>
            <person name="Chen F."/>
            <person name="Tice H."/>
            <person name="Pitluck S."/>
            <person name="Cheng J.F."/>
            <person name="Chertkov O."/>
            <person name="Brettin T."/>
            <person name="Han C."/>
            <person name="Detter J.C."/>
            <person name="Kuske C."/>
            <person name="Bruce D."/>
            <person name="Goodwin L."/>
            <person name="Ovchinikova G."/>
            <person name="Pati A."/>
            <person name="Mikhailova N."/>
            <person name="Chen A."/>
            <person name="Palaniappan K."/>
            <person name="Land M."/>
            <person name="Hauser L."/>
            <person name="Chang Y.J."/>
            <person name="Jeffries C.D."/>
            <person name="Chain P."/>
            <person name="Rohde M."/>
            <person name="Goker M."/>
            <person name="Bristow J."/>
            <person name="Eisen J.A."/>
            <person name="Markowitz V."/>
            <person name="Hugenholtz P."/>
            <person name="Kyrpides N.C."/>
            <person name="Klenk H.P."/>
            <person name="Lapidus A."/>
        </authorList>
    </citation>
    <scope>NUCLEOTIDE SEQUENCE [LARGE SCALE GENOMIC DNA]</scope>
    <source>
        <strain evidence="3">ATCC 27377 / DSM 6068 / ICPB 4128</strain>
    </source>
</reference>
<keyword evidence="1" id="KW-0812">Transmembrane</keyword>
<protein>
    <submittedName>
        <fullName evidence="2">Uncharacterized protein</fullName>
    </submittedName>
</protein>
<proteinExistence type="predicted"/>
<evidence type="ECO:0000256" key="1">
    <source>
        <dbReference type="SAM" id="Phobius"/>
    </source>
</evidence>
<dbReference type="HOGENOM" id="CLU_2937680_0_0_0"/>
<keyword evidence="1" id="KW-1133">Transmembrane helix</keyword>
<feature type="transmembrane region" description="Helical" evidence="1">
    <location>
        <begin position="31"/>
        <end position="56"/>
    </location>
</feature>
<evidence type="ECO:0000313" key="2">
    <source>
        <dbReference type="EMBL" id="ADB16355.1"/>
    </source>
</evidence>
<sequence>MDESLKLPLAVFNLTVVVYVMAIWVTSDPMYFGSFAMQAAIGAVIGLVTGGITWFVTKPK</sequence>
<keyword evidence="3" id="KW-1185">Reference proteome</keyword>
<feature type="transmembrane region" description="Helical" evidence="1">
    <location>
        <begin position="7"/>
        <end position="25"/>
    </location>
</feature>
<dbReference type="KEGG" id="psl:Psta_1680"/>
<dbReference type="EMBL" id="CP001848">
    <property type="protein sequence ID" value="ADB16355.1"/>
    <property type="molecule type" value="Genomic_DNA"/>
</dbReference>
<gene>
    <name evidence="2" type="ordered locus">Psta_1680</name>
</gene>
<accession>D2QYE1</accession>
<evidence type="ECO:0000313" key="3">
    <source>
        <dbReference type="Proteomes" id="UP000001887"/>
    </source>
</evidence>
<keyword evidence="1" id="KW-0472">Membrane</keyword>